<dbReference type="Pfam" id="PF00364">
    <property type="entry name" value="Biotin_lipoyl"/>
    <property type="match status" value="1"/>
</dbReference>
<dbReference type="EMBL" id="FOYX01000001">
    <property type="protein sequence ID" value="SFR56354.1"/>
    <property type="molecule type" value="Genomic_DNA"/>
</dbReference>
<dbReference type="STRING" id="440514.SAMN04488010_0580"/>
<reference evidence="3" key="1">
    <citation type="submission" date="2016-10" db="EMBL/GenBank/DDBJ databases">
        <authorList>
            <person name="Varghese N."/>
            <person name="Submissions S."/>
        </authorList>
    </citation>
    <scope>NUCLEOTIDE SEQUENCE [LARGE SCALE GENOMIC DNA]</scope>
    <source>
        <strain evidence="3">DSM 19891</strain>
    </source>
</reference>
<accession>A0A1I6HPP1</accession>
<protein>
    <submittedName>
        <fullName evidence="2">Biotin-requiring enzyme</fullName>
    </submittedName>
</protein>
<keyword evidence="3" id="KW-1185">Reference proteome</keyword>
<dbReference type="Proteomes" id="UP000199462">
    <property type="component" value="Unassembled WGS sequence"/>
</dbReference>
<dbReference type="Gene3D" id="2.40.50.100">
    <property type="match status" value="1"/>
</dbReference>
<gene>
    <name evidence="2" type="ORF">SAMN04488010_0580</name>
</gene>
<name>A0A1I6HPP1_9FLAO</name>
<evidence type="ECO:0000259" key="1">
    <source>
        <dbReference type="Pfam" id="PF00364"/>
    </source>
</evidence>
<dbReference type="RefSeq" id="WP_091901314.1">
    <property type="nucleotide sequence ID" value="NZ_FOYX01000001.1"/>
</dbReference>
<evidence type="ECO:0000313" key="2">
    <source>
        <dbReference type="EMBL" id="SFR56354.1"/>
    </source>
</evidence>
<feature type="domain" description="Lipoyl-binding" evidence="1">
    <location>
        <begin position="63"/>
        <end position="126"/>
    </location>
</feature>
<dbReference type="AlphaFoldDB" id="A0A1I6HPP1"/>
<dbReference type="InterPro" id="IPR000089">
    <property type="entry name" value="Biotin_lipoyl"/>
</dbReference>
<sequence>MIKIIEAYLAKLFEYNKKSAQYSEDLKANPHFRSTEEMNKEDLKSNAFVAPELKKGEISVCISPDLGNQMPLVLEKWYVKVGDRVKSGDVLCAIGNEAVTMEFESFYNGKVIWICEHKKDLVPGDELYKIEGI</sequence>
<evidence type="ECO:0000313" key="3">
    <source>
        <dbReference type="Proteomes" id="UP000199462"/>
    </source>
</evidence>
<dbReference type="InterPro" id="IPR011053">
    <property type="entry name" value="Single_hybrid_motif"/>
</dbReference>
<proteinExistence type="predicted"/>
<organism evidence="2 3">
    <name type="scientific">Maribacter stanieri</name>
    <dbReference type="NCBI Taxonomy" id="440514"/>
    <lineage>
        <taxon>Bacteria</taxon>
        <taxon>Pseudomonadati</taxon>
        <taxon>Bacteroidota</taxon>
        <taxon>Flavobacteriia</taxon>
        <taxon>Flavobacteriales</taxon>
        <taxon>Flavobacteriaceae</taxon>
        <taxon>Maribacter</taxon>
    </lineage>
</organism>
<dbReference type="SUPFAM" id="SSF51230">
    <property type="entry name" value="Single hybrid motif"/>
    <property type="match status" value="1"/>
</dbReference>
<dbReference type="CDD" id="cd06849">
    <property type="entry name" value="lipoyl_domain"/>
    <property type="match status" value="1"/>
</dbReference>